<dbReference type="EMBL" id="LJCO01000103">
    <property type="protein sequence ID" value="KPV39806.1"/>
    <property type="molecule type" value="Genomic_DNA"/>
</dbReference>
<evidence type="ECO:0000313" key="4">
    <source>
        <dbReference type="EMBL" id="KPV39806.1"/>
    </source>
</evidence>
<dbReference type="InterPro" id="IPR058625">
    <property type="entry name" value="MdtA-like_BSH"/>
</dbReference>
<proteinExistence type="predicted"/>
<dbReference type="OrthoDB" id="9811754at2"/>
<dbReference type="InterPro" id="IPR058636">
    <property type="entry name" value="Beta-barrel_YknX"/>
</dbReference>
<sequence>MNIRRIVLLNVIGLIVLLGVVYGGWNWYYQSANYVSTDNAFVEGTEYPINVQIPGTLTAWNVQNGATVTAGEVLGQQDTSTEAAQLGTAAKSSSVMTAVKNSAQITSPIDGTILNPTASVGQMEAPGTPIAYVVNLNQLYILANIKETDLRHVAVGDTVDISIDAFPNQSFKGTVQSIGLATNSMFSLIPPSDETTGTYTKVTQTVPVQISLQGYSGVNLAPGMSATVHIHRQTGS</sequence>
<name>A0A0P9C4A6_9BACL</name>
<dbReference type="PANTHER" id="PTHR30386">
    <property type="entry name" value="MEMBRANE FUSION SUBUNIT OF EMRAB-TOLC MULTIDRUG EFFLUX PUMP"/>
    <property type="match status" value="1"/>
</dbReference>
<accession>A0A0P9C4A6</accession>
<evidence type="ECO:0000259" key="2">
    <source>
        <dbReference type="Pfam" id="PF25917"/>
    </source>
</evidence>
<dbReference type="SUPFAM" id="SSF111369">
    <property type="entry name" value="HlyD-like secretion proteins"/>
    <property type="match status" value="1"/>
</dbReference>
<gene>
    <name evidence="4" type="ORF">AN477_22175</name>
</gene>
<keyword evidence="5" id="KW-1185">Reference proteome</keyword>
<dbReference type="PATRIC" id="fig|471514.4.peg.1245"/>
<comment type="caution">
    <text evidence="4">The sequence shown here is derived from an EMBL/GenBank/DDBJ whole genome shotgun (WGS) entry which is preliminary data.</text>
</comment>
<keyword evidence="1" id="KW-1133">Transmembrane helix</keyword>
<evidence type="ECO:0000259" key="3">
    <source>
        <dbReference type="Pfam" id="PF25990"/>
    </source>
</evidence>
<keyword evidence="1" id="KW-0472">Membrane</keyword>
<dbReference type="Proteomes" id="UP000050482">
    <property type="component" value="Unassembled WGS sequence"/>
</dbReference>
<dbReference type="Pfam" id="PF25990">
    <property type="entry name" value="Beta-barrel_YknX"/>
    <property type="match status" value="1"/>
</dbReference>
<dbReference type="InterPro" id="IPR050739">
    <property type="entry name" value="MFP"/>
</dbReference>
<dbReference type="PANTHER" id="PTHR30386:SF24">
    <property type="entry name" value="MULTIDRUG RESISTANCE EFFLUX PUMP"/>
    <property type="match status" value="1"/>
</dbReference>
<dbReference type="Gene3D" id="2.40.30.170">
    <property type="match status" value="1"/>
</dbReference>
<dbReference type="STRING" id="471514.AN477_22175"/>
<dbReference type="AlphaFoldDB" id="A0A0P9C4A6"/>
<keyword evidence="1" id="KW-0812">Transmembrane</keyword>
<feature type="domain" description="YknX-like beta-barrel" evidence="3">
    <location>
        <begin position="141"/>
        <end position="230"/>
    </location>
</feature>
<feature type="transmembrane region" description="Helical" evidence="1">
    <location>
        <begin position="7"/>
        <end position="28"/>
    </location>
</feature>
<evidence type="ECO:0000256" key="1">
    <source>
        <dbReference type="SAM" id="Phobius"/>
    </source>
</evidence>
<organism evidence="4 5">
    <name type="scientific">Alicyclobacillus ferrooxydans</name>
    <dbReference type="NCBI Taxonomy" id="471514"/>
    <lineage>
        <taxon>Bacteria</taxon>
        <taxon>Bacillati</taxon>
        <taxon>Bacillota</taxon>
        <taxon>Bacilli</taxon>
        <taxon>Bacillales</taxon>
        <taxon>Alicyclobacillaceae</taxon>
        <taxon>Alicyclobacillus</taxon>
    </lineage>
</organism>
<dbReference type="Pfam" id="PF25917">
    <property type="entry name" value="BSH_RND"/>
    <property type="match status" value="1"/>
</dbReference>
<dbReference type="RefSeq" id="WP_054971372.1">
    <property type="nucleotide sequence ID" value="NZ_LJCO01000103.1"/>
</dbReference>
<feature type="domain" description="Multidrug resistance protein MdtA-like barrel-sandwich hybrid" evidence="2">
    <location>
        <begin position="49"/>
        <end position="134"/>
    </location>
</feature>
<protein>
    <submittedName>
        <fullName evidence="4">Uncharacterized protein</fullName>
    </submittedName>
</protein>
<evidence type="ECO:0000313" key="5">
    <source>
        <dbReference type="Proteomes" id="UP000050482"/>
    </source>
</evidence>
<reference evidence="4 5" key="1">
    <citation type="submission" date="2015-09" db="EMBL/GenBank/DDBJ databases">
        <title>Draft genome sequence of Alicyclobacillus ferrooxydans DSM 22381.</title>
        <authorList>
            <person name="Hemp J."/>
        </authorList>
    </citation>
    <scope>NUCLEOTIDE SEQUENCE [LARGE SCALE GENOMIC DNA]</scope>
    <source>
        <strain evidence="4 5">TC-34</strain>
    </source>
</reference>